<name>A0A5C4SS17_9FLAO</name>
<accession>A0A5C4SS17</accession>
<dbReference type="Pfam" id="PF08811">
    <property type="entry name" value="DUF1800"/>
    <property type="match status" value="1"/>
</dbReference>
<dbReference type="RefSeq" id="WP_139694653.1">
    <property type="nucleotide sequence ID" value="NZ_CP074074.1"/>
</dbReference>
<comment type="caution">
    <text evidence="1">The sequence shown here is derived from an EMBL/GenBank/DDBJ whole genome shotgun (WGS) entry which is preliminary data.</text>
</comment>
<dbReference type="InterPro" id="IPR014917">
    <property type="entry name" value="DUF1800"/>
</dbReference>
<protein>
    <submittedName>
        <fullName evidence="1">DUF1800 domain-containing protein</fullName>
    </submittedName>
</protein>
<gene>
    <name evidence="1" type="ORF">FGF67_01335</name>
</gene>
<proteinExistence type="predicted"/>
<dbReference type="OrthoDB" id="9772295at2"/>
<dbReference type="AlphaFoldDB" id="A0A5C4SS17"/>
<organism evidence="1 2">
    <name type="scientific">Allotamlana fucoidanivorans</name>
    <dbReference type="NCBI Taxonomy" id="2583814"/>
    <lineage>
        <taxon>Bacteria</taxon>
        <taxon>Pseudomonadati</taxon>
        <taxon>Bacteroidota</taxon>
        <taxon>Flavobacteriia</taxon>
        <taxon>Flavobacteriales</taxon>
        <taxon>Flavobacteriaceae</taxon>
        <taxon>Allotamlana</taxon>
    </lineage>
</organism>
<keyword evidence="2" id="KW-1185">Reference proteome</keyword>
<dbReference type="Proteomes" id="UP000308713">
    <property type="component" value="Unassembled WGS sequence"/>
</dbReference>
<reference evidence="1 2" key="1">
    <citation type="submission" date="2019-05" db="EMBL/GenBank/DDBJ databases">
        <title>Tamlana fucoidanivorans sp. nov., isolated from the surface of algae collected from Fujian province in China.</title>
        <authorList>
            <person name="Li J."/>
        </authorList>
    </citation>
    <scope>NUCLEOTIDE SEQUENCE [LARGE SCALE GENOMIC DNA]</scope>
    <source>
        <strain evidence="1 2">CW2-9</strain>
    </source>
</reference>
<sequence>MKPKHIQHLYWRVGFGILPKDIERLSKKSKKKVVNELFKNSKPMTSLEVDTSEIKHMFSAMMTDKKLDAETRRKIQKISRQKQIELNAAWIDRLATTNEILREKMTLFWANHFVCEDNNINYIQQFNNTLRRYALGDFGAFVKAVSREAAMTKYLNTKQNKKQKPNENFARELMELFTLGVGHYTEEDIKESARAFTGYSHNLQGEFVFRKRTHDEGQKTFMGKTGNFDGEAVIDIILEQKQCAKYICTKVYKYFVNDTLNQDHIEAMTAVFYNDYNIETLMHYVFMSDWFYDEENMGIKIKSPIEFLVGLKKVVPVTFKNQKQLLYLQKLLGQTLLDPPNVAGWKGGRSWIDSNTIVLRLKLPSLLTNGAYISKAKNGTNDEQLESKKAMFKKTYGKRFNTQTDWAYFNKQFKTVPFKDMESVLLACPINDGTAHYLKSLEKVSKQEYCIQLMSLPEYQMC</sequence>
<evidence type="ECO:0000313" key="2">
    <source>
        <dbReference type="Proteomes" id="UP000308713"/>
    </source>
</evidence>
<dbReference type="EMBL" id="VDCS01000001">
    <property type="protein sequence ID" value="TNJ47193.1"/>
    <property type="molecule type" value="Genomic_DNA"/>
</dbReference>
<evidence type="ECO:0000313" key="1">
    <source>
        <dbReference type="EMBL" id="TNJ47193.1"/>
    </source>
</evidence>